<accession>A0A0U9H6I6</accession>
<dbReference type="EMBL" id="BBXV01000023">
    <property type="protein sequence ID" value="GAQ18011.1"/>
    <property type="molecule type" value="Genomic_DNA"/>
</dbReference>
<proteinExistence type="predicted"/>
<dbReference type="AlphaFoldDB" id="A0A0U9H6I6"/>
<reference evidence="2" key="1">
    <citation type="submission" date="2015-07" db="EMBL/GenBank/DDBJ databases">
        <title>Draft Genome Sequence of Oceanobacillus picturae Heshi-B3 that Was Isolated from Fermented Rice Bran with Aging Salted Mackerel, Which Was Named Heshiko as Traditional Fermented Seafood in Japan.</title>
        <authorList>
            <person name="Akuzawa S."/>
            <person name="Nakagawa J."/>
            <person name="Kanekatsu T."/>
            <person name="Kanesaki Y."/>
            <person name="Suzuki T."/>
        </authorList>
    </citation>
    <scope>NUCLEOTIDE SEQUENCE [LARGE SCALE GENOMIC DNA]</scope>
    <source>
        <strain evidence="2">Heshi-B3</strain>
    </source>
</reference>
<name>A0A0U9H6I6_9BACI</name>
<protein>
    <submittedName>
        <fullName evidence="1">Spermidine/putrescine ABC transporter ATPase</fullName>
    </submittedName>
</protein>
<reference evidence="1 2" key="2">
    <citation type="journal article" date="2016" name="Genome Announc.">
        <title>Draft Genome Sequence of Oceanobacillus picturae Heshi-B3, Isolated from Fermented Rice Bran in a Traditional Japanese Seafood Dish.</title>
        <authorList>
            <person name="Akuzawa S."/>
            <person name="Nagaoka J."/>
            <person name="Kanekatsu M."/>
            <person name="Kanesaki Y."/>
            <person name="Suzuki T."/>
        </authorList>
    </citation>
    <scope>NUCLEOTIDE SEQUENCE [LARGE SCALE GENOMIC DNA]</scope>
    <source>
        <strain evidence="1 2">Heshi-B3</strain>
    </source>
</reference>
<evidence type="ECO:0000313" key="1">
    <source>
        <dbReference type="EMBL" id="GAQ18011.1"/>
    </source>
</evidence>
<dbReference type="Proteomes" id="UP000052946">
    <property type="component" value="Unassembled WGS sequence"/>
</dbReference>
<comment type="caution">
    <text evidence="1">The sequence shown here is derived from an EMBL/GenBank/DDBJ whole genome shotgun (WGS) entry which is preliminary data.</text>
</comment>
<sequence>MNLKQIKKEINYIFSSYPNHSHLSMSKQQAYWLIQQAEEKRRLEEKLKYLESRGLQEINLGNVGVDANELVDEVRQALEESQ</sequence>
<dbReference type="RefSeq" id="WP_058950167.1">
    <property type="nucleotide sequence ID" value="NZ_BBXV01000023.1"/>
</dbReference>
<organism evidence="1 2">
    <name type="scientific">Oceanobacillus picturae</name>
    <dbReference type="NCBI Taxonomy" id="171693"/>
    <lineage>
        <taxon>Bacteria</taxon>
        <taxon>Bacillati</taxon>
        <taxon>Bacillota</taxon>
        <taxon>Bacilli</taxon>
        <taxon>Bacillales</taxon>
        <taxon>Bacillaceae</taxon>
        <taxon>Oceanobacillus</taxon>
    </lineage>
</organism>
<gene>
    <name evidence="1" type="ORF">OPHB3_1950</name>
</gene>
<evidence type="ECO:0000313" key="2">
    <source>
        <dbReference type="Proteomes" id="UP000052946"/>
    </source>
</evidence>